<dbReference type="InterPro" id="IPR027417">
    <property type="entry name" value="P-loop_NTPase"/>
</dbReference>
<keyword evidence="1" id="KW-0547">Nucleotide-binding</keyword>
<dbReference type="InterPro" id="IPR038727">
    <property type="entry name" value="NadR/Ttd14_AAA_dom"/>
</dbReference>
<dbReference type="PANTHER" id="PTHR37512">
    <property type="entry name" value="TRIFUNCTIONAL NAD BIOSYNTHESIS/REGULATOR PROTEIN NADR"/>
    <property type="match status" value="1"/>
</dbReference>
<dbReference type="SUPFAM" id="SSF52374">
    <property type="entry name" value="Nucleotidylyl transferase"/>
    <property type="match status" value="1"/>
</dbReference>
<evidence type="ECO:0000313" key="5">
    <source>
        <dbReference type="EMBL" id="MEA5257561.1"/>
    </source>
</evidence>
<dbReference type="NCBIfam" id="TIGR00125">
    <property type="entry name" value="cyt_tran_rel"/>
    <property type="match status" value="1"/>
</dbReference>
<dbReference type="EMBL" id="JAYFUL010000008">
    <property type="protein sequence ID" value="MEA5257561.1"/>
    <property type="molecule type" value="Genomic_DNA"/>
</dbReference>
<organism evidence="5 6">
    <name type="scientific">Arcicella aquatica</name>
    <dbReference type="NCBI Taxonomy" id="217141"/>
    <lineage>
        <taxon>Bacteria</taxon>
        <taxon>Pseudomonadati</taxon>
        <taxon>Bacteroidota</taxon>
        <taxon>Cytophagia</taxon>
        <taxon>Cytophagales</taxon>
        <taxon>Flectobacillaceae</taxon>
        <taxon>Arcicella</taxon>
    </lineage>
</organism>
<evidence type="ECO:0000259" key="3">
    <source>
        <dbReference type="Pfam" id="PF08218"/>
    </source>
</evidence>
<evidence type="ECO:0000259" key="4">
    <source>
        <dbReference type="Pfam" id="PF13521"/>
    </source>
</evidence>
<feature type="domain" description="NadR/Ttd14 AAA" evidence="4">
    <location>
        <begin position="159"/>
        <end position="312"/>
    </location>
</feature>
<dbReference type="Pfam" id="PF08218">
    <property type="entry name" value="Citrate_ly_lig"/>
    <property type="match status" value="1"/>
</dbReference>
<evidence type="ECO:0000256" key="1">
    <source>
        <dbReference type="ARBA" id="ARBA00022741"/>
    </source>
</evidence>
<dbReference type="InterPro" id="IPR052735">
    <property type="entry name" value="NAD_biosynth-regulator"/>
</dbReference>
<evidence type="ECO:0000313" key="6">
    <source>
        <dbReference type="Proteomes" id="UP001304671"/>
    </source>
</evidence>
<gene>
    <name evidence="5" type="ORF">VB264_07190</name>
</gene>
<reference evidence="5 6" key="1">
    <citation type="submission" date="2023-12" db="EMBL/GenBank/DDBJ databases">
        <title>Novel species of the genus Arcicella isolated from rivers.</title>
        <authorList>
            <person name="Lu H."/>
        </authorList>
    </citation>
    <scope>NUCLEOTIDE SEQUENCE [LARGE SCALE GENOMIC DNA]</scope>
    <source>
        <strain evidence="5 6">LMG 21963</strain>
    </source>
</reference>
<dbReference type="SUPFAM" id="SSF52540">
    <property type="entry name" value="P-loop containing nucleoside triphosphate hydrolases"/>
    <property type="match status" value="1"/>
</dbReference>
<keyword evidence="2" id="KW-0067">ATP-binding</keyword>
<keyword evidence="6" id="KW-1185">Reference proteome</keyword>
<dbReference type="Pfam" id="PF13521">
    <property type="entry name" value="AAA_28"/>
    <property type="match status" value="1"/>
</dbReference>
<evidence type="ECO:0000256" key="2">
    <source>
        <dbReference type="ARBA" id="ARBA00022840"/>
    </source>
</evidence>
<protein>
    <submittedName>
        <fullName evidence="5">AAA family ATPase</fullName>
    </submittedName>
</protein>
<dbReference type="RefSeq" id="WP_323248026.1">
    <property type="nucleotide sequence ID" value="NZ_JAYFUL010000008.1"/>
</dbReference>
<dbReference type="Proteomes" id="UP001304671">
    <property type="component" value="Unassembled WGS sequence"/>
</dbReference>
<feature type="domain" description="Citrate lyase ligase C-terminal" evidence="3">
    <location>
        <begin position="12"/>
        <end position="65"/>
    </location>
</feature>
<proteinExistence type="predicted"/>
<dbReference type="PANTHER" id="PTHR37512:SF1">
    <property type="entry name" value="NADR_TTD14 AAA DOMAIN-CONTAINING PROTEIN"/>
    <property type="match status" value="1"/>
</dbReference>
<dbReference type="Gene3D" id="3.40.50.620">
    <property type="entry name" value="HUPs"/>
    <property type="match status" value="1"/>
</dbReference>
<dbReference type="InterPro" id="IPR004821">
    <property type="entry name" value="Cyt_trans-like"/>
</dbReference>
<comment type="caution">
    <text evidence="5">The sequence shown here is derived from an EMBL/GenBank/DDBJ whole genome shotgun (WGS) entry which is preliminary data.</text>
</comment>
<sequence length="340" mass="38960">MVKAFVFGKFLPFHKGHQAMINFALSKCDLLTVLVCCSDKENITGTVRKSWIEKTYTSQTNIEVKILDYLESELPNTSETSEEVSRIWAEVFKKQLPDYSLLITSEGYGNFVAKFMNIQHITFDINRKKIAISATAVRNNLVDNWKYLPESVKLNLVIKVVILGTESTGKSTLTQKLAKYYRCGAVLEIGRDLIPNSNDFTFDDLHLVANEHARQIDIASVGSSPLLIIDTDIHTTKSYSKFTFGKELLVSDEIYKANKANLYLYLNNDVEYFQDGTRLCETQRNLLDLSHRQILIDYDIDIVEIKGDWDKRFEKAVEQINKLMASNAIKHRFRTDFLIA</sequence>
<dbReference type="InterPro" id="IPR013166">
    <property type="entry name" value="Citrate_lyase_ligase_C"/>
</dbReference>
<dbReference type="InterPro" id="IPR014729">
    <property type="entry name" value="Rossmann-like_a/b/a_fold"/>
</dbReference>
<accession>A0ABU5QKH4</accession>
<dbReference type="Gene3D" id="3.40.50.300">
    <property type="entry name" value="P-loop containing nucleotide triphosphate hydrolases"/>
    <property type="match status" value="1"/>
</dbReference>
<name>A0ABU5QKH4_9BACT</name>